<sequence length="390" mass="40457">MPLALFALAIGAFAIGTTEFLTNGLLSQLSTDLGVTIPQAGLVTTAYAVGQMCGPILAFILLKLPTKRVLIILMAIFSIGNLMAALSPGFEFLLASRFATAWSHTAFFGVASVAASKLVTKKKQASAIALVFTGLTVAMLLGMPLGALIGQAWGWRSAFLIVTLISVISLVGIMVLVPQDRDVITLSHRESLKPFKNIRLWIALSATAIGFGGLFASFTYIEPLLTEVSGFDNTDVIWLLGIYGAGLVVGNSVAGKAADRALVPTTVTLLIILTLALFALAFSASNPIIVIPLLFILGASGFGLLTPLQTFVLRFASSASPLIGTANTAALGAGITIGSLLGGIVLTASSSYQAINLAAAAMTILGLIVYGIAVSLSKQSSTTQSKDFMQ</sequence>
<keyword evidence="9" id="KW-1185">Reference proteome</keyword>
<dbReference type="InterPro" id="IPR036259">
    <property type="entry name" value="MFS_trans_sf"/>
</dbReference>
<feature type="domain" description="Major facilitator superfamily (MFS) profile" evidence="7">
    <location>
        <begin position="4"/>
        <end position="378"/>
    </location>
</feature>
<dbReference type="SUPFAM" id="SSF103473">
    <property type="entry name" value="MFS general substrate transporter"/>
    <property type="match status" value="1"/>
</dbReference>
<evidence type="ECO:0000313" key="8">
    <source>
        <dbReference type="EMBL" id="BAU95364.1"/>
    </source>
</evidence>
<feature type="transmembrane region" description="Helical" evidence="6">
    <location>
        <begin position="329"/>
        <end position="348"/>
    </location>
</feature>
<feature type="transmembrane region" description="Helical" evidence="6">
    <location>
        <begin position="38"/>
        <end position="62"/>
    </location>
</feature>
<reference evidence="8 9" key="1">
    <citation type="submission" date="2016-02" db="EMBL/GenBank/DDBJ databases">
        <title>Corynebacterium glutamicum N24 whole genome sequencing project.</title>
        <authorList>
            <person name="Matsutani M."/>
            <person name="Nangtapong N."/>
            <person name="Yakushi T."/>
            <person name="Matsushita K."/>
        </authorList>
    </citation>
    <scope>NUCLEOTIDE SEQUENCE [LARGE SCALE GENOMIC DNA]</scope>
    <source>
        <strain evidence="8 9">N24</strain>
    </source>
</reference>
<dbReference type="PANTHER" id="PTHR43124">
    <property type="entry name" value="PURINE EFFLUX PUMP PBUE"/>
    <property type="match status" value="1"/>
</dbReference>
<dbReference type="GO" id="GO:0005886">
    <property type="term" value="C:plasma membrane"/>
    <property type="evidence" value="ECO:0007669"/>
    <property type="project" value="UniProtKB-SubCell"/>
</dbReference>
<evidence type="ECO:0000256" key="5">
    <source>
        <dbReference type="ARBA" id="ARBA00023136"/>
    </source>
</evidence>
<dbReference type="CDD" id="cd17324">
    <property type="entry name" value="MFS_NepI_like"/>
    <property type="match status" value="1"/>
</dbReference>
<evidence type="ECO:0000256" key="2">
    <source>
        <dbReference type="ARBA" id="ARBA00022475"/>
    </source>
</evidence>
<feature type="transmembrane region" description="Helical" evidence="6">
    <location>
        <begin position="236"/>
        <end position="254"/>
    </location>
</feature>
<dbReference type="RefSeq" id="WP_096455084.1">
    <property type="nucleotide sequence ID" value="NZ_AP017369.1"/>
</dbReference>
<feature type="transmembrane region" description="Helical" evidence="6">
    <location>
        <begin position="288"/>
        <end position="308"/>
    </location>
</feature>
<dbReference type="InterPro" id="IPR011701">
    <property type="entry name" value="MFS"/>
</dbReference>
<evidence type="ECO:0000256" key="6">
    <source>
        <dbReference type="SAM" id="Phobius"/>
    </source>
</evidence>
<dbReference type="InterPro" id="IPR020846">
    <property type="entry name" value="MFS_dom"/>
</dbReference>
<evidence type="ECO:0000259" key="7">
    <source>
        <dbReference type="PROSITE" id="PS50850"/>
    </source>
</evidence>
<keyword evidence="3 6" id="KW-0812">Transmembrane</keyword>
<dbReference type="PROSITE" id="PS50850">
    <property type="entry name" value="MFS"/>
    <property type="match status" value="1"/>
</dbReference>
<proteinExistence type="predicted"/>
<dbReference type="InterPro" id="IPR050189">
    <property type="entry name" value="MFS_Efflux_Transporters"/>
</dbReference>
<feature type="transmembrane region" description="Helical" evidence="6">
    <location>
        <begin position="354"/>
        <end position="376"/>
    </location>
</feature>
<name>A0A160PPJ3_9CORY</name>
<keyword evidence="4 6" id="KW-1133">Transmembrane helix</keyword>
<evidence type="ECO:0000256" key="1">
    <source>
        <dbReference type="ARBA" id="ARBA00004651"/>
    </source>
</evidence>
<dbReference type="AlphaFoldDB" id="A0A160PPJ3"/>
<evidence type="ECO:0000256" key="3">
    <source>
        <dbReference type="ARBA" id="ARBA00022692"/>
    </source>
</evidence>
<dbReference type="Proteomes" id="UP000218244">
    <property type="component" value="Chromosome"/>
</dbReference>
<accession>A0A160PPJ3</accession>
<dbReference type="GO" id="GO:0022857">
    <property type="term" value="F:transmembrane transporter activity"/>
    <property type="evidence" value="ECO:0007669"/>
    <property type="project" value="InterPro"/>
</dbReference>
<feature type="transmembrane region" description="Helical" evidence="6">
    <location>
        <begin position="69"/>
        <end position="86"/>
    </location>
</feature>
<keyword evidence="5 6" id="KW-0472">Membrane</keyword>
<feature type="transmembrane region" description="Helical" evidence="6">
    <location>
        <begin position="92"/>
        <end position="115"/>
    </location>
</feature>
<gene>
    <name evidence="8" type="ORF">N24_1102</name>
</gene>
<feature type="transmembrane region" description="Helical" evidence="6">
    <location>
        <begin position="155"/>
        <end position="177"/>
    </location>
</feature>
<organism evidence="8 9">
    <name type="scientific">Corynebacterium suranareeae</name>
    <dbReference type="NCBI Taxonomy" id="2506452"/>
    <lineage>
        <taxon>Bacteria</taxon>
        <taxon>Bacillati</taxon>
        <taxon>Actinomycetota</taxon>
        <taxon>Actinomycetes</taxon>
        <taxon>Mycobacteriales</taxon>
        <taxon>Corynebacteriaceae</taxon>
        <taxon>Corynebacterium</taxon>
    </lineage>
</organism>
<evidence type="ECO:0000313" key="9">
    <source>
        <dbReference type="Proteomes" id="UP000218244"/>
    </source>
</evidence>
<feature type="transmembrane region" description="Helical" evidence="6">
    <location>
        <begin position="127"/>
        <end position="149"/>
    </location>
</feature>
<dbReference type="KEGG" id="csur:N24_1102"/>
<evidence type="ECO:0000256" key="4">
    <source>
        <dbReference type="ARBA" id="ARBA00022989"/>
    </source>
</evidence>
<protein>
    <submittedName>
        <fullName evidence="8">Transmembrane efflux protein</fullName>
    </submittedName>
</protein>
<comment type="subcellular location">
    <subcellularLocation>
        <location evidence="1">Cell membrane</location>
        <topology evidence="1">Multi-pass membrane protein</topology>
    </subcellularLocation>
</comment>
<feature type="transmembrane region" description="Helical" evidence="6">
    <location>
        <begin position="198"/>
        <end position="221"/>
    </location>
</feature>
<dbReference type="Pfam" id="PF07690">
    <property type="entry name" value="MFS_1"/>
    <property type="match status" value="1"/>
</dbReference>
<feature type="transmembrane region" description="Helical" evidence="6">
    <location>
        <begin position="261"/>
        <end position="282"/>
    </location>
</feature>
<dbReference type="Gene3D" id="1.20.1250.20">
    <property type="entry name" value="MFS general substrate transporter like domains"/>
    <property type="match status" value="2"/>
</dbReference>
<keyword evidence="2" id="KW-1003">Cell membrane</keyword>
<dbReference type="PANTHER" id="PTHR43124:SF3">
    <property type="entry name" value="CHLORAMPHENICOL EFFLUX PUMP RV0191"/>
    <property type="match status" value="1"/>
</dbReference>
<dbReference type="EMBL" id="AP017369">
    <property type="protein sequence ID" value="BAU95364.1"/>
    <property type="molecule type" value="Genomic_DNA"/>
</dbReference>